<dbReference type="Gene3D" id="1.20.910.10">
    <property type="entry name" value="Heme oxygenase-like"/>
    <property type="match status" value="1"/>
</dbReference>
<comment type="caution">
    <text evidence="2">The sequence shown here is derived from an EMBL/GenBank/DDBJ whole genome shotgun (WGS) entry which is preliminary data.</text>
</comment>
<protein>
    <recommendedName>
        <fullName evidence="4">Thiaminase-2/PQQC domain-containing protein</fullName>
    </recommendedName>
</protein>
<dbReference type="Proteomes" id="UP000282574">
    <property type="component" value="Unassembled WGS sequence"/>
</dbReference>
<dbReference type="EMBL" id="RSCK01000091">
    <property type="protein sequence ID" value="RUT04132.1"/>
    <property type="molecule type" value="Genomic_DNA"/>
</dbReference>
<gene>
    <name evidence="2" type="ORF">DSM107010_58930</name>
</gene>
<evidence type="ECO:0008006" key="4">
    <source>
        <dbReference type="Google" id="ProtNLM"/>
    </source>
</evidence>
<evidence type="ECO:0000256" key="1">
    <source>
        <dbReference type="SAM" id="MobiDB-lite"/>
    </source>
</evidence>
<dbReference type="RefSeq" id="WP_199755834.1">
    <property type="nucleotide sequence ID" value="NZ_RSCK01000091.1"/>
</dbReference>
<dbReference type="AlphaFoldDB" id="A0AB37UCC8"/>
<feature type="region of interest" description="Disordered" evidence="1">
    <location>
        <begin position="1"/>
        <end position="32"/>
    </location>
</feature>
<evidence type="ECO:0000313" key="2">
    <source>
        <dbReference type="EMBL" id="RUT04132.1"/>
    </source>
</evidence>
<feature type="compositionally biased region" description="Polar residues" evidence="1">
    <location>
        <begin position="9"/>
        <end position="32"/>
    </location>
</feature>
<feature type="compositionally biased region" description="Low complexity" evidence="1">
    <location>
        <begin position="62"/>
        <end position="73"/>
    </location>
</feature>
<evidence type="ECO:0000313" key="3">
    <source>
        <dbReference type="Proteomes" id="UP000282574"/>
    </source>
</evidence>
<sequence length="355" mass="38993">MNAKHQTEEVQMTKQFEAGEQTSEISISSPSDMTSFKSAESAGFVADTTVVKTASCSWQYTSNSSQSNSNQQSATDNESADASTGFVADAAVVKTAKRAWAHQPSSAKQGIIFTEKSVDASNKAKTQKQLDGAIALAWSRVKTRRRPPALTRARWVWRLAGSYHLCQPTQQLMETVAWRFASAGRMVLAQWAAQKASEEAGHDRLALLDIQSMGYKAEAVVKELVPPAAVNLVDYFTRSVQARDPIGCVGYSYTMERLAMGIKEDYIQRVEALLPPNTHATRCLRVHSGVGNDVGHVDETVEMMTELTSDERVQVAKACYETALLCFSPPSEDYISEEELAYVLKGLEQTSTDEI</sequence>
<reference evidence="2 3" key="1">
    <citation type="journal article" date="2019" name="Genome Biol. Evol.">
        <title>Day and night: Metabolic profiles and evolutionary relationships of six axenic non-marine cyanobacteria.</title>
        <authorList>
            <person name="Will S.E."/>
            <person name="Henke P."/>
            <person name="Boedeker C."/>
            <person name="Huang S."/>
            <person name="Brinkmann H."/>
            <person name="Rohde M."/>
            <person name="Jarek M."/>
            <person name="Friedl T."/>
            <person name="Seufert S."/>
            <person name="Schumacher M."/>
            <person name="Overmann J."/>
            <person name="Neumann-Schaal M."/>
            <person name="Petersen J."/>
        </authorList>
    </citation>
    <scope>NUCLEOTIDE SEQUENCE [LARGE SCALE GENOMIC DNA]</scope>
    <source>
        <strain evidence="2 3">SAG 39.79</strain>
    </source>
</reference>
<feature type="region of interest" description="Disordered" evidence="1">
    <location>
        <begin position="60"/>
        <end position="81"/>
    </location>
</feature>
<proteinExistence type="predicted"/>
<keyword evidence="3" id="KW-1185">Reference proteome</keyword>
<dbReference type="SUPFAM" id="SSF48613">
    <property type="entry name" value="Heme oxygenase-like"/>
    <property type="match status" value="1"/>
</dbReference>
<name>A0AB37UCC8_9CYAN</name>
<accession>A0AB37UCC8</accession>
<dbReference type="InterPro" id="IPR016084">
    <property type="entry name" value="Haem_Oase-like_multi-hlx"/>
</dbReference>
<organism evidence="2 3">
    <name type="scientific">Chroococcidiopsis cubana SAG 39.79</name>
    <dbReference type="NCBI Taxonomy" id="388085"/>
    <lineage>
        <taxon>Bacteria</taxon>
        <taxon>Bacillati</taxon>
        <taxon>Cyanobacteriota</taxon>
        <taxon>Cyanophyceae</taxon>
        <taxon>Chroococcidiopsidales</taxon>
        <taxon>Chroococcidiopsidaceae</taxon>
        <taxon>Chroococcidiopsis</taxon>
    </lineage>
</organism>